<protein>
    <recommendedName>
        <fullName evidence="7">Putative NAD(P)H nitroreductase</fullName>
        <ecNumber evidence="7">1.-.-.-</ecNumber>
    </recommendedName>
</protein>
<feature type="domain" description="Nitroreductase" evidence="9">
    <location>
        <begin position="32"/>
        <end position="188"/>
    </location>
</feature>
<evidence type="ECO:0000256" key="1">
    <source>
        <dbReference type="ARBA" id="ARBA00007118"/>
    </source>
</evidence>
<reference evidence="11" key="1">
    <citation type="submission" date="2019-12" db="EMBL/GenBank/DDBJ databases">
        <title>Complete genome of Terracaulis silvestris 0127_4.</title>
        <authorList>
            <person name="Vieira S."/>
            <person name="Riedel T."/>
            <person name="Sproer C."/>
            <person name="Pascual J."/>
            <person name="Boedeker C."/>
            <person name="Overmann J."/>
        </authorList>
    </citation>
    <scope>NUCLEOTIDE SEQUENCE [LARGE SCALE GENOMIC DNA]</scope>
    <source>
        <strain evidence="11">0127_4</strain>
    </source>
</reference>
<keyword evidence="6 7" id="KW-0520">NAD</keyword>
<comment type="cofactor">
    <cofactor evidence="8">
        <name>FMN</name>
        <dbReference type="ChEBI" id="CHEBI:58210"/>
    </cofactor>
    <text evidence="8">Binds 1 FMN per subunit.</text>
</comment>
<dbReference type="RefSeq" id="WP_158765564.1">
    <property type="nucleotide sequence ID" value="NZ_CP047045.1"/>
</dbReference>
<feature type="binding site" evidence="8">
    <location>
        <position position="61"/>
    </location>
    <ligand>
        <name>FMN</name>
        <dbReference type="ChEBI" id="CHEBI:58210"/>
        <note>ligand shared between dimeric partners</note>
    </ligand>
</feature>
<dbReference type="PANTHER" id="PTHR43821">
    <property type="entry name" value="NAD(P)H NITROREDUCTASE YDJA-RELATED"/>
    <property type="match status" value="1"/>
</dbReference>
<feature type="binding site" description="in other chain" evidence="8">
    <location>
        <begin position="34"/>
        <end position="36"/>
    </location>
    <ligand>
        <name>FMN</name>
        <dbReference type="ChEBI" id="CHEBI:58210"/>
        <note>ligand shared between dimeric partners</note>
    </ligand>
</feature>
<evidence type="ECO:0000259" key="9">
    <source>
        <dbReference type="Pfam" id="PF00881"/>
    </source>
</evidence>
<proteinExistence type="inferred from homology"/>
<dbReference type="GO" id="GO:0016491">
    <property type="term" value="F:oxidoreductase activity"/>
    <property type="evidence" value="ECO:0007669"/>
    <property type="project" value="UniProtKB-UniRule"/>
</dbReference>
<dbReference type="Gene3D" id="3.40.109.10">
    <property type="entry name" value="NADH Oxidase"/>
    <property type="match status" value="1"/>
</dbReference>
<feature type="binding site" evidence="8">
    <location>
        <position position="65"/>
    </location>
    <ligand>
        <name>FMN</name>
        <dbReference type="ChEBI" id="CHEBI:58210"/>
        <note>ligand shared between dimeric partners</note>
    </ligand>
</feature>
<dbReference type="Proteomes" id="UP000431269">
    <property type="component" value="Chromosome"/>
</dbReference>
<dbReference type="InterPro" id="IPR029479">
    <property type="entry name" value="Nitroreductase"/>
</dbReference>
<keyword evidence="5 7" id="KW-0560">Oxidoreductase</keyword>
<gene>
    <name evidence="10" type="primary">ydjA</name>
    <name evidence="10" type="ORF">DSM104635_01462</name>
</gene>
<dbReference type="Pfam" id="PF00881">
    <property type="entry name" value="Nitroreductase"/>
    <property type="match status" value="1"/>
</dbReference>
<dbReference type="PIRSF" id="PIRSF000232">
    <property type="entry name" value="YdjA"/>
    <property type="match status" value="1"/>
</dbReference>
<accession>A0A6I6MKV1</accession>
<organism evidence="10 11">
    <name type="scientific">Terricaulis silvestris</name>
    <dbReference type="NCBI Taxonomy" id="2686094"/>
    <lineage>
        <taxon>Bacteria</taxon>
        <taxon>Pseudomonadati</taxon>
        <taxon>Pseudomonadota</taxon>
        <taxon>Alphaproteobacteria</taxon>
        <taxon>Caulobacterales</taxon>
        <taxon>Caulobacteraceae</taxon>
        <taxon>Terricaulis</taxon>
    </lineage>
</organism>
<dbReference type="InterPro" id="IPR000415">
    <property type="entry name" value="Nitroreductase-like"/>
</dbReference>
<keyword evidence="11" id="KW-1185">Reference proteome</keyword>
<dbReference type="CDD" id="cd02135">
    <property type="entry name" value="YdjA-like"/>
    <property type="match status" value="1"/>
</dbReference>
<feature type="binding site" description="in other chain" evidence="8">
    <location>
        <begin position="158"/>
        <end position="160"/>
    </location>
    <ligand>
        <name>FMN</name>
        <dbReference type="ChEBI" id="CHEBI:58210"/>
        <note>ligand shared between dimeric partners</note>
    </ligand>
</feature>
<comment type="similarity">
    <text evidence="1 7">Belongs to the nitroreductase family.</text>
</comment>
<sequence>MVLSLSVIPTQPVEGQPADAIHESADTLALLARRRSSKVMHLVEPAPTSAEIDALVALASRVPDHGKLGPWRFVVFEGDARARAGEALAKAIANDSGIDVVRLDHTRNLLKRAPACVMVVSSAAPHPKIPEWEQQLSSGAACFSLLLAAHAMGYGGCWLTEWPAYDARARTALGLAEHERIAGIVYLGTPREGAIERVRPDVSTRISRF</sequence>
<evidence type="ECO:0000256" key="8">
    <source>
        <dbReference type="PIRSR" id="PIRSR000232-1"/>
    </source>
</evidence>
<dbReference type="SUPFAM" id="SSF55469">
    <property type="entry name" value="FMN-dependent nitroreductase-like"/>
    <property type="match status" value="1"/>
</dbReference>
<dbReference type="KEGG" id="tsv:DSM104635_01462"/>
<evidence type="ECO:0000313" key="11">
    <source>
        <dbReference type="Proteomes" id="UP000431269"/>
    </source>
</evidence>
<dbReference type="PANTHER" id="PTHR43821:SF1">
    <property type="entry name" value="NAD(P)H NITROREDUCTASE YDJA-RELATED"/>
    <property type="match status" value="1"/>
</dbReference>
<dbReference type="AlphaFoldDB" id="A0A6I6MKV1"/>
<evidence type="ECO:0000256" key="5">
    <source>
        <dbReference type="ARBA" id="ARBA00023002"/>
    </source>
</evidence>
<evidence type="ECO:0000256" key="2">
    <source>
        <dbReference type="ARBA" id="ARBA00022630"/>
    </source>
</evidence>
<evidence type="ECO:0000256" key="4">
    <source>
        <dbReference type="ARBA" id="ARBA00022857"/>
    </source>
</evidence>
<keyword evidence="3 7" id="KW-0288">FMN</keyword>
<evidence type="ECO:0000313" key="10">
    <source>
        <dbReference type="EMBL" id="QGZ94641.1"/>
    </source>
</evidence>
<evidence type="ECO:0000256" key="6">
    <source>
        <dbReference type="ARBA" id="ARBA00023027"/>
    </source>
</evidence>
<evidence type="ECO:0000256" key="7">
    <source>
        <dbReference type="PIRNR" id="PIRNR000232"/>
    </source>
</evidence>
<dbReference type="InterPro" id="IPR052530">
    <property type="entry name" value="NAD(P)H_nitroreductase"/>
</dbReference>
<evidence type="ECO:0000256" key="3">
    <source>
        <dbReference type="ARBA" id="ARBA00022643"/>
    </source>
</evidence>
<dbReference type="EC" id="1.-.-.-" evidence="7"/>
<dbReference type="InterPro" id="IPR026021">
    <property type="entry name" value="YdjA-like"/>
</dbReference>
<keyword evidence="2 7" id="KW-0285">Flavoprotein</keyword>
<name>A0A6I6MKV1_9CAUL</name>
<keyword evidence="4 7" id="KW-0521">NADP</keyword>
<dbReference type="EMBL" id="CP047045">
    <property type="protein sequence ID" value="QGZ94641.1"/>
    <property type="molecule type" value="Genomic_DNA"/>
</dbReference>